<feature type="domain" description="ATP-grasp" evidence="2">
    <location>
        <begin position="70"/>
        <end position="251"/>
    </location>
</feature>
<evidence type="ECO:0000313" key="3">
    <source>
        <dbReference type="EMBL" id="GGA22230.1"/>
    </source>
</evidence>
<accession>A0ABQ1FM98</accession>
<keyword evidence="1" id="KW-0067">ATP-binding</keyword>
<gene>
    <name evidence="3" type="ORF">GCM10010981_08030</name>
</gene>
<dbReference type="EMBL" id="BMJA01000001">
    <property type="protein sequence ID" value="GGA22230.1"/>
    <property type="molecule type" value="Genomic_DNA"/>
</dbReference>
<dbReference type="PROSITE" id="PS50975">
    <property type="entry name" value="ATP_GRASP"/>
    <property type="match status" value="1"/>
</dbReference>
<sequence length="337" mass="38063">MALPSARYGIREYARALNRVVDAHQIDLVLPTCEEVFYLARARPALPRQVRILVDDFDMLATLHSKWRFLEAAQDCGVIVPESALVNSIDEAHEWAKDRPVAIKPEFSRFGVHVRLYPDGIPQDARPFELDTKWVVQSYCRGKELCSYSVVDQGRVLAHVTYRPSYRINASSSYVFEVCNAPGIEAFVESFARKIRYTGQLSFDWIESDQGSYQVLECNPRAISGVHLFAMHDALPAALMGEADACIKPSLIEMRMIAAVMLAAGVWQPLRQRPLGEWWRDFQGARDVIAIKGDRMPLLGGLLDLVSYARIAVQQRCTMRQASTRDTEWDGEALDTP</sequence>
<dbReference type="Gene3D" id="3.30.470.20">
    <property type="entry name" value="ATP-grasp fold, B domain"/>
    <property type="match status" value="1"/>
</dbReference>
<comment type="caution">
    <text evidence="3">The sequence shown here is derived from an EMBL/GenBank/DDBJ whole genome shotgun (WGS) entry which is preliminary data.</text>
</comment>
<evidence type="ECO:0000256" key="1">
    <source>
        <dbReference type="PROSITE-ProRule" id="PRU00409"/>
    </source>
</evidence>
<evidence type="ECO:0000259" key="2">
    <source>
        <dbReference type="PROSITE" id="PS50975"/>
    </source>
</evidence>
<protein>
    <recommendedName>
        <fullName evidence="2">ATP-grasp domain-containing protein</fullName>
    </recommendedName>
</protein>
<name>A0ABQ1FM98_9GAMM</name>
<organism evidence="3 4">
    <name type="scientific">Dyella nitratireducens</name>
    <dbReference type="NCBI Taxonomy" id="1849580"/>
    <lineage>
        <taxon>Bacteria</taxon>
        <taxon>Pseudomonadati</taxon>
        <taxon>Pseudomonadota</taxon>
        <taxon>Gammaproteobacteria</taxon>
        <taxon>Lysobacterales</taxon>
        <taxon>Rhodanobacteraceae</taxon>
        <taxon>Dyella</taxon>
    </lineage>
</organism>
<dbReference type="SUPFAM" id="SSF56059">
    <property type="entry name" value="Glutathione synthetase ATP-binding domain-like"/>
    <property type="match status" value="1"/>
</dbReference>
<proteinExistence type="predicted"/>
<evidence type="ECO:0000313" key="4">
    <source>
        <dbReference type="Proteomes" id="UP000620046"/>
    </source>
</evidence>
<dbReference type="Proteomes" id="UP000620046">
    <property type="component" value="Unassembled WGS sequence"/>
</dbReference>
<keyword evidence="1" id="KW-0547">Nucleotide-binding</keyword>
<keyword evidence="4" id="KW-1185">Reference proteome</keyword>
<reference evidence="4" key="1">
    <citation type="journal article" date="2019" name="Int. J. Syst. Evol. Microbiol.">
        <title>The Global Catalogue of Microorganisms (GCM) 10K type strain sequencing project: providing services to taxonomists for standard genome sequencing and annotation.</title>
        <authorList>
            <consortium name="The Broad Institute Genomics Platform"/>
            <consortium name="The Broad Institute Genome Sequencing Center for Infectious Disease"/>
            <person name="Wu L."/>
            <person name="Ma J."/>
        </authorList>
    </citation>
    <scope>NUCLEOTIDE SEQUENCE [LARGE SCALE GENOMIC DNA]</scope>
    <source>
        <strain evidence="4">CGMCC 1.15439</strain>
    </source>
</reference>
<dbReference type="InterPro" id="IPR011761">
    <property type="entry name" value="ATP-grasp"/>
</dbReference>